<gene>
    <name evidence="2" type="ORF">UA08_08144</name>
</gene>
<dbReference type="RefSeq" id="XP_020116735.1">
    <property type="nucleotide sequence ID" value="XM_020263353.1"/>
</dbReference>
<dbReference type="EMBL" id="LFMY01000014">
    <property type="protein sequence ID" value="OKL56614.1"/>
    <property type="molecule type" value="Genomic_DNA"/>
</dbReference>
<reference evidence="2 3" key="1">
    <citation type="submission" date="2015-06" db="EMBL/GenBank/DDBJ databases">
        <title>Talaromyces atroroseus IBT 11181 draft genome.</title>
        <authorList>
            <person name="Rasmussen K.B."/>
            <person name="Rasmussen S."/>
            <person name="Petersen B."/>
            <person name="Sicheritz-Ponten T."/>
            <person name="Mortensen U.H."/>
            <person name="Thrane U."/>
        </authorList>
    </citation>
    <scope>NUCLEOTIDE SEQUENCE [LARGE SCALE GENOMIC DNA]</scope>
    <source>
        <strain evidence="2 3">IBT 11181</strain>
    </source>
</reference>
<protein>
    <submittedName>
        <fullName evidence="2">Uncharacterized protein</fullName>
    </submittedName>
</protein>
<dbReference type="STRING" id="1441469.A0A225AEZ9"/>
<evidence type="ECO:0000256" key="1">
    <source>
        <dbReference type="SAM" id="MobiDB-lite"/>
    </source>
</evidence>
<sequence>MEESTNAFLAHLPPDTPYYQYAGMGQLEDLPSNTDFVVITEIAPDTVDSTERFPGRVNYSPTLRILILKMVNEVHEIAAEKFVVMLAILTERMAVRRRITNRGATRTETPGRCKEADRSWAPAYECGQTYLEWPTVALEVGSSESKAKLEKDIAWWINGSKGEVRQGIVINIQKASSSIYITSWMPAHDSSNPTTGGSRSRPLNVTREQPPRLIQSITINHGKNGKPATLKGGTLTIPAGHLLNDPTSATGDFIFTEEILLEDIAKPIWAAIDAEKGSVERMG</sequence>
<dbReference type="AlphaFoldDB" id="A0A225AEZ9"/>
<keyword evidence="3" id="KW-1185">Reference proteome</keyword>
<accession>A0A225AEZ9</accession>
<organism evidence="2 3">
    <name type="scientific">Talaromyces atroroseus</name>
    <dbReference type="NCBI Taxonomy" id="1441469"/>
    <lineage>
        <taxon>Eukaryota</taxon>
        <taxon>Fungi</taxon>
        <taxon>Dikarya</taxon>
        <taxon>Ascomycota</taxon>
        <taxon>Pezizomycotina</taxon>
        <taxon>Eurotiomycetes</taxon>
        <taxon>Eurotiomycetidae</taxon>
        <taxon>Eurotiales</taxon>
        <taxon>Trichocomaceae</taxon>
        <taxon>Talaromyces</taxon>
        <taxon>Talaromyces sect. Trachyspermi</taxon>
    </lineage>
</organism>
<dbReference type="Proteomes" id="UP000214365">
    <property type="component" value="Unassembled WGS sequence"/>
</dbReference>
<proteinExistence type="predicted"/>
<dbReference type="OrthoDB" id="76567at2759"/>
<dbReference type="GeneID" id="31007900"/>
<comment type="caution">
    <text evidence="2">The sequence shown here is derived from an EMBL/GenBank/DDBJ whole genome shotgun (WGS) entry which is preliminary data.</text>
</comment>
<evidence type="ECO:0000313" key="2">
    <source>
        <dbReference type="EMBL" id="OKL56614.1"/>
    </source>
</evidence>
<feature type="region of interest" description="Disordered" evidence="1">
    <location>
        <begin position="187"/>
        <end position="207"/>
    </location>
</feature>
<name>A0A225AEZ9_TALAT</name>
<evidence type="ECO:0000313" key="3">
    <source>
        <dbReference type="Proteomes" id="UP000214365"/>
    </source>
</evidence>
<feature type="compositionally biased region" description="Polar residues" evidence="1">
    <location>
        <begin position="189"/>
        <end position="207"/>
    </location>
</feature>